<comment type="cofactor">
    <cofactor evidence="1">
        <name>Zn(2+)</name>
        <dbReference type="ChEBI" id="CHEBI:29105"/>
    </cofactor>
</comment>
<feature type="signal peptide" evidence="8">
    <location>
        <begin position="1"/>
        <end position="37"/>
    </location>
</feature>
<dbReference type="InterPro" id="IPR018497">
    <property type="entry name" value="Peptidase_M13_C"/>
</dbReference>
<evidence type="ECO:0000256" key="2">
    <source>
        <dbReference type="ARBA" id="ARBA00007357"/>
    </source>
</evidence>
<dbReference type="GO" id="GO:0046872">
    <property type="term" value="F:metal ion binding"/>
    <property type="evidence" value="ECO:0007669"/>
    <property type="project" value="UniProtKB-KW"/>
</dbReference>
<keyword evidence="3" id="KW-0645">Protease</keyword>
<keyword evidence="4" id="KW-0479">Metal-binding</keyword>
<protein>
    <submittedName>
        <fullName evidence="11">Endothelin-converting enzyme</fullName>
    </submittedName>
</protein>
<dbReference type="GO" id="GO:0005886">
    <property type="term" value="C:plasma membrane"/>
    <property type="evidence" value="ECO:0007669"/>
    <property type="project" value="TreeGrafter"/>
</dbReference>
<evidence type="ECO:0000256" key="3">
    <source>
        <dbReference type="ARBA" id="ARBA00022670"/>
    </source>
</evidence>
<dbReference type="Pfam" id="PF05649">
    <property type="entry name" value="Peptidase_M13_N"/>
    <property type="match status" value="1"/>
</dbReference>
<feature type="domain" description="Peptidase M13 N-terminal" evidence="10">
    <location>
        <begin position="62"/>
        <end position="440"/>
    </location>
</feature>
<dbReference type="Gene3D" id="1.10.1380.10">
    <property type="entry name" value="Neutral endopeptidase , domain2"/>
    <property type="match status" value="1"/>
</dbReference>
<evidence type="ECO:0000256" key="1">
    <source>
        <dbReference type="ARBA" id="ARBA00001947"/>
    </source>
</evidence>
<evidence type="ECO:0000313" key="12">
    <source>
        <dbReference type="Proteomes" id="UP000293671"/>
    </source>
</evidence>
<reference evidence="11 12" key="1">
    <citation type="submission" date="2019-02" db="EMBL/GenBank/DDBJ databases">
        <title>Genomic Encyclopedia of Type Strains, Phase IV (KMG-IV): sequencing the most valuable type-strain genomes for metagenomic binning, comparative biology and taxonomic classification.</title>
        <authorList>
            <person name="Goeker M."/>
        </authorList>
    </citation>
    <scope>NUCLEOTIDE SEQUENCE [LARGE SCALE GENOMIC DNA]</scope>
    <source>
        <strain evidence="11 12">DSM 19570</strain>
    </source>
</reference>
<keyword evidence="5" id="KW-0378">Hydrolase</keyword>
<dbReference type="PANTHER" id="PTHR11733">
    <property type="entry name" value="ZINC METALLOPROTEASE FAMILY M13 NEPRILYSIN-RELATED"/>
    <property type="match status" value="1"/>
</dbReference>
<evidence type="ECO:0000256" key="7">
    <source>
        <dbReference type="ARBA" id="ARBA00023049"/>
    </source>
</evidence>
<dbReference type="Proteomes" id="UP000293671">
    <property type="component" value="Unassembled WGS sequence"/>
</dbReference>
<dbReference type="EMBL" id="SHKP01000005">
    <property type="protein sequence ID" value="RZU01234.1"/>
    <property type="molecule type" value="Genomic_DNA"/>
</dbReference>
<dbReference type="PRINTS" id="PR00786">
    <property type="entry name" value="NEPRILYSIN"/>
</dbReference>
<dbReference type="InterPro" id="IPR024079">
    <property type="entry name" value="MetalloPept_cat_dom_sf"/>
</dbReference>
<accession>A0A4Q7VWV2</accession>
<comment type="similarity">
    <text evidence="2">Belongs to the peptidase M13 family.</text>
</comment>
<dbReference type="Pfam" id="PF01431">
    <property type="entry name" value="Peptidase_M13"/>
    <property type="match status" value="1"/>
</dbReference>
<keyword evidence="6" id="KW-0862">Zinc</keyword>
<dbReference type="Gene3D" id="3.40.390.10">
    <property type="entry name" value="Collagenase (Catalytic Domain)"/>
    <property type="match status" value="1"/>
</dbReference>
<dbReference type="SUPFAM" id="SSF55486">
    <property type="entry name" value="Metalloproteases ('zincins'), catalytic domain"/>
    <property type="match status" value="1"/>
</dbReference>
<evidence type="ECO:0000259" key="10">
    <source>
        <dbReference type="Pfam" id="PF05649"/>
    </source>
</evidence>
<dbReference type="CDD" id="cd08662">
    <property type="entry name" value="M13"/>
    <property type="match status" value="1"/>
</dbReference>
<sequence length="696" mass="76346">MSENRAAQEMFVVRSLSLSSLAIAAALALGAALPAQAQNKPSALAPASGIERGAIDPAVRAQDDLFRHVNGTWLKNEPIPADRATTGAFDQIYENTQLKLRALIDEAAANPKNADARKLGDLYASFMDEARLETLGVKPLAAELAAIDAVRSRDELPALMARMARLGVSAPLDMNIHQDAKDATVYVADLAQGGLGLPDRDYYLQADDARFAEVRARYEAYLSKIATLAGVPAERAAADARAVLALETALAKAQWSRVENRDPVKTYNRVELKGLPTLTRAIDWNAYLQAAGLAGKAKYLIVSQPSYVTGLGQQIEGAPLESWKAYCRTRLLSAYAPYLGRDLVDARFAFVGTTLQGTPELAPRWKRGVTLVDGSVGELLGKLYVDRHFPPGHQARMEALVANLMEAYRQSIDTLDWMSPATKKEAKAKLAKFTPKIGYPKQWRDYSALVIKRDDLAGNVMRANGFEFERNLAKLGKPVDRGEWFMTPQTINAYYNPELNEIVFPAAILQPPFFDATADDAMNYGAIGAIIGHEISHGFDDQGSQYDGEGNLRDWWTKEDRERFAKKTQALVAQYNAYSPVKGYHVNGELTLGENIADVSGLAIAHKAYRLSLAGKDAPVIEGMSGDVRFFYGYAQAWRGKSREAALVQQLKSDPHSPEEFRANGGAKNQDSFFDTFAVKPGDGLWLAPAERVKIW</sequence>
<dbReference type="PROSITE" id="PS51885">
    <property type="entry name" value="NEPRILYSIN"/>
    <property type="match status" value="1"/>
</dbReference>
<gene>
    <name evidence="11" type="ORF">EV670_1950</name>
</gene>
<proteinExistence type="inferred from homology"/>
<name>A0A4Q7VWV2_9BURK</name>
<dbReference type="InterPro" id="IPR000718">
    <property type="entry name" value="Peptidase_M13"/>
</dbReference>
<comment type="caution">
    <text evidence="11">The sequence shown here is derived from an EMBL/GenBank/DDBJ whole genome shotgun (WGS) entry which is preliminary data.</text>
</comment>
<evidence type="ECO:0000259" key="9">
    <source>
        <dbReference type="Pfam" id="PF01431"/>
    </source>
</evidence>
<dbReference type="GO" id="GO:0016485">
    <property type="term" value="P:protein processing"/>
    <property type="evidence" value="ECO:0007669"/>
    <property type="project" value="TreeGrafter"/>
</dbReference>
<feature type="chain" id="PRO_5020404733" evidence="8">
    <location>
        <begin position="38"/>
        <end position="696"/>
    </location>
</feature>
<evidence type="ECO:0000256" key="4">
    <source>
        <dbReference type="ARBA" id="ARBA00022723"/>
    </source>
</evidence>
<dbReference type="InterPro" id="IPR008753">
    <property type="entry name" value="Peptidase_M13_N"/>
</dbReference>
<keyword evidence="12" id="KW-1185">Reference proteome</keyword>
<feature type="domain" description="Peptidase M13 C-terminal" evidence="9">
    <location>
        <begin position="492"/>
        <end position="693"/>
    </location>
</feature>
<evidence type="ECO:0000256" key="6">
    <source>
        <dbReference type="ARBA" id="ARBA00022833"/>
    </source>
</evidence>
<dbReference type="AlphaFoldDB" id="A0A4Q7VWV2"/>
<keyword evidence="8" id="KW-0732">Signal</keyword>
<evidence type="ECO:0000256" key="5">
    <source>
        <dbReference type="ARBA" id="ARBA00022801"/>
    </source>
</evidence>
<keyword evidence="7" id="KW-0482">Metalloprotease</keyword>
<dbReference type="PANTHER" id="PTHR11733:SF167">
    <property type="entry name" value="FI17812P1-RELATED"/>
    <property type="match status" value="1"/>
</dbReference>
<evidence type="ECO:0000313" key="11">
    <source>
        <dbReference type="EMBL" id="RZU01234.1"/>
    </source>
</evidence>
<dbReference type="GO" id="GO:0004222">
    <property type="term" value="F:metalloendopeptidase activity"/>
    <property type="evidence" value="ECO:0007669"/>
    <property type="project" value="InterPro"/>
</dbReference>
<dbReference type="InterPro" id="IPR042089">
    <property type="entry name" value="Peptidase_M13_dom_2"/>
</dbReference>
<organism evidence="11 12">
    <name type="scientific">Rivibacter subsaxonicus</name>
    <dbReference type="NCBI Taxonomy" id="457575"/>
    <lineage>
        <taxon>Bacteria</taxon>
        <taxon>Pseudomonadati</taxon>
        <taxon>Pseudomonadota</taxon>
        <taxon>Betaproteobacteria</taxon>
        <taxon>Burkholderiales</taxon>
        <taxon>Rivibacter</taxon>
    </lineage>
</organism>
<evidence type="ECO:0000256" key="8">
    <source>
        <dbReference type="SAM" id="SignalP"/>
    </source>
</evidence>